<dbReference type="SUPFAM" id="SSF53098">
    <property type="entry name" value="Ribonuclease H-like"/>
    <property type="match status" value="1"/>
</dbReference>
<accession>A0A2B4T2C9</accession>
<keyword evidence="3" id="KW-1185">Reference proteome</keyword>
<dbReference type="CDD" id="cd01644">
    <property type="entry name" value="RT_pepA17"/>
    <property type="match status" value="1"/>
</dbReference>
<organism evidence="2 3">
    <name type="scientific">Stylophora pistillata</name>
    <name type="common">Smooth cauliflower coral</name>
    <dbReference type="NCBI Taxonomy" id="50429"/>
    <lineage>
        <taxon>Eukaryota</taxon>
        <taxon>Metazoa</taxon>
        <taxon>Cnidaria</taxon>
        <taxon>Anthozoa</taxon>
        <taxon>Hexacorallia</taxon>
        <taxon>Scleractinia</taxon>
        <taxon>Astrocoeniina</taxon>
        <taxon>Pocilloporidae</taxon>
        <taxon>Stylophora</taxon>
    </lineage>
</organism>
<dbReference type="PANTHER" id="PTHR47331">
    <property type="entry name" value="PHD-TYPE DOMAIN-CONTAINING PROTEIN"/>
    <property type="match status" value="1"/>
</dbReference>
<evidence type="ECO:0000313" key="2">
    <source>
        <dbReference type="EMBL" id="PFX34817.1"/>
    </source>
</evidence>
<dbReference type="InterPro" id="IPR041588">
    <property type="entry name" value="Integrase_H2C2"/>
</dbReference>
<dbReference type="InterPro" id="IPR040676">
    <property type="entry name" value="DUF5641"/>
</dbReference>
<dbReference type="STRING" id="50429.A0A2B4T2C9"/>
<reference evidence="3" key="1">
    <citation type="journal article" date="2017" name="bioRxiv">
        <title>Comparative analysis of the genomes of Stylophora pistillata and Acropora digitifera provides evidence for extensive differences between species of corals.</title>
        <authorList>
            <person name="Voolstra C.R."/>
            <person name="Li Y."/>
            <person name="Liew Y.J."/>
            <person name="Baumgarten S."/>
            <person name="Zoccola D."/>
            <person name="Flot J.-F."/>
            <person name="Tambutte S."/>
            <person name="Allemand D."/>
            <person name="Aranda M."/>
        </authorList>
    </citation>
    <scope>NUCLEOTIDE SEQUENCE [LARGE SCALE GENOMIC DNA]</scope>
</reference>
<dbReference type="InterPro" id="IPR012337">
    <property type="entry name" value="RNaseH-like_sf"/>
</dbReference>
<dbReference type="Pfam" id="PF05380">
    <property type="entry name" value="Peptidase_A17"/>
    <property type="match status" value="1"/>
</dbReference>
<dbReference type="Proteomes" id="UP000225706">
    <property type="component" value="Unassembled WGS sequence"/>
</dbReference>
<dbReference type="PANTHER" id="PTHR47331:SF1">
    <property type="entry name" value="GAG-LIKE PROTEIN"/>
    <property type="match status" value="1"/>
</dbReference>
<dbReference type="Pfam" id="PF18701">
    <property type="entry name" value="DUF5641"/>
    <property type="match status" value="1"/>
</dbReference>
<name>A0A2B4T2C9_STYPI</name>
<dbReference type="EMBL" id="LSMT01000002">
    <property type="protein sequence ID" value="PFX34817.1"/>
    <property type="molecule type" value="Genomic_DNA"/>
</dbReference>
<feature type="domain" description="Integrase catalytic" evidence="1">
    <location>
        <begin position="1026"/>
        <end position="1213"/>
    </location>
</feature>
<dbReference type="InterPro" id="IPR008042">
    <property type="entry name" value="Retrotrans_Pao"/>
</dbReference>
<dbReference type="InterPro" id="IPR043502">
    <property type="entry name" value="DNA/RNA_pol_sf"/>
</dbReference>
<gene>
    <name evidence="2" type="ORF">AWC38_SpisGene258</name>
</gene>
<protein>
    <recommendedName>
        <fullName evidence="1">Integrase catalytic domain-containing protein</fullName>
    </recommendedName>
</protein>
<evidence type="ECO:0000259" key="1">
    <source>
        <dbReference type="PROSITE" id="PS50994"/>
    </source>
</evidence>
<dbReference type="InterPro" id="IPR001584">
    <property type="entry name" value="Integrase_cat-core"/>
</dbReference>
<dbReference type="PROSITE" id="PS50994">
    <property type="entry name" value="INTEGRASE"/>
    <property type="match status" value="1"/>
</dbReference>
<comment type="caution">
    <text evidence="2">The sequence shown here is derived from an EMBL/GenBank/DDBJ whole genome shotgun (WGS) entry which is preliminary data.</text>
</comment>
<dbReference type="GO" id="GO:0003676">
    <property type="term" value="F:nucleic acid binding"/>
    <property type="evidence" value="ECO:0007669"/>
    <property type="project" value="InterPro"/>
</dbReference>
<dbReference type="GO" id="GO:0015074">
    <property type="term" value="P:DNA integration"/>
    <property type="evidence" value="ECO:0007669"/>
    <property type="project" value="InterPro"/>
</dbReference>
<sequence length="1335" mass="152324">MDSRGLKKKTVEEAAHERILPLKRSRSGSKAVVTRRQREVIEPMENSDNVDQVRAKFLEFELAMRNLQRYSVLLPSCKNSLQEIGYLSKIENPDTLQKIIGRLPLGLSQRWREKADHITADLKREVTIGDIAEFVEAKARIANHLVFRNIYSNEDKNTAASAGSKRRHRTPSKGAQSCFTEVVGREGTCSATGAGASATGLAIVPVNVRAKEKEKMVQTNTFLDRGSNTTFCTNKLIERLGTTGRKATLSLTPTNSDNVKSESLVVNLEVSDLQGRNVVELSDLFSRVKLPVTLDDIAVQSDVERWLYLKDIDLPYIDADVELLIGSNAPKALEPQEVQRSEDGGPYAVRTLLGWTINGPLGRPSKLSRTTNRIQSHVLLDQQFARFCEMELNDSQFSIEKGLSQDDKRALTMMEESAEFRDGHYEIAFPWKVFPPHLPNNKLVAERRLGLLKKRLVQDLELHREYSVFMDDLFNKGHARKVPEDQRDGSPAWYLPHHPVTHLQKPDKNVSLNQQILQGPDLTNSLTGVLTRFREQPIAIMADIEKMFYQVQVPTEDSRYLRFLWWPGGDTDEELEEFQMLVHLFGGVSSPSCANYTLQKTADDKAEHFDKDTIQTVKRNFYVDDCLKSVEDNQQASQLVNQLRQLLARGGFRLRKWISNAYDVIKSVPMSERAASVKELDLESLPVERALGIQWDVQSDTFRFKIVVKDRPPTRRGILSVISSIYDPLGFIAPLILPKKAILRDLCQKGLDWDDRIPHEDLVRWQDWLRELPELEQFAVERCLKPKNFGCIVSSQIHNFSDASSEGYGAVSYLRVLNEAKNVHCAFLIGKSRQTPQKSVTIPRLELSAAVVATRLNRMMQHELDVPVDERGLSAEELINKNCWTSGPSFLWEAMDCWPKQPDVPMEIKGDDPEKSSSIAKLDPELRNDLLCVGGRLRHAPIEQERRRPIILPKNHHVVDLIVRYYHLLSGHSGQEYVLSLIRKSYWIIKGRVNVRRVVNRYLSCRRRQAPSGAQKMADLPADRVTPDKPPFSIVGIDCFGPFWVKRARSQVKRHGVLFTCLATRAIHLEVAQSMDTDSFVNPLRCFIAKGGIPEVMRCDNGSNFVSGNKELQEAIYEWNESRIHEFFLQRNIKWLFNPPSGSHFGGIWERCIRTVRMILLAIIKEQPLDDEGLTTLMCEVESVVNGRPITKSSDDPSDSEALTPNDLLLLRSGPNLPPGVFRKEDGYSRTRWRQVQYLVDVFWQRWVREYLPQLQERQKWAYPSRNFAVNDIVLVVDDRVRRSSWPLGRIIAVRKNSTDGYVRSVTVKIRTSLYDRPVEKIVLLESVEMSEGMK</sequence>
<proteinExistence type="predicted"/>
<dbReference type="Gene3D" id="3.30.420.10">
    <property type="entry name" value="Ribonuclease H-like superfamily/Ribonuclease H"/>
    <property type="match status" value="1"/>
</dbReference>
<dbReference type="SUPFAM" id="SSF56672">
    <property type="entry name" value="DNA/RNA polymerases"/>
    <property type="match status" value="1"/>
</dbReference>
<dbReference type="OrthoDB" id="5983040at2759"/>
<dbReference type="Pfam" id="PF17921">
    <property type="entry name" value="Integrase_H2C2"/>
    <property type="match status" value="1"/>
</dbReference>
<evidence type="ECO:0000313" key="3">
    <source>
        <dbReference type="Proteomes" id="UP000225706"/>
    </source>
</evidence>
<dbReference type="InterPro" id="IPR036397">
    <property type="entry name" value="RNaseH_sf"/>
</dbReference>